<dbReference type="PANTHER" id="PTHR45721:SF2">
    <property type="entry name" value="LAMIN-B2"/>
    <property type="match status" value="1"/>
</dbReference>
<keyword evidence="4" id="KW-1185">Reference proteome</keyword>
<dbReference type="InterPro" id="IPR001322">
    <property type="entry name" value="Lamin_tail_dom"/>
</dbReference>
<evidence type="ECO:0000259" key="2">
    <source>
        <dbReference type="PROSITE" id="PS51841"/>
    </source>
</evidence>
<dbReference type="OrthoDB" id="102442at2759"/>
<dbReference type="PANTHER" id="PTHR45721">
    <property type="entry name" value="LAMIN DM0-RELATED"/>
    <property type="match status" value="1"/>
</dbReference>
<dbReference type="EMBL" id="VZTL01027055">
    <property type="protein sequence ID" value="NXX56015.1"/>
    <property type="molecule type" value="Genomic_DNA"/>
</dbReference>
<protein>
    <submittedName>
        <fullName evidence="3">LMNB2 protein</fullName>
    </submittedName>
</protein>
<feature type="domain" description="LTD" evidence="2">
    <location>
        <begin position="1"/>
        <end position="49"/>
    </location>
</feature>
<sequence length="78" mass="8654">IWGADAGVSHSPPSVLVWKNQGSWGTGGNIRTYLVNSEGEEVAVRSVTKSVVMRENEEEEDEAEFGEEDLFNQQVIRC</sequence>
<comment type="caution">
    <text evidence="3">The sequence shown here is derived from an EMBL/GenBank/DDBJ whole genome shotgun (WGS) entry which is preliminary data.</text>
</comment>
<evidence type="ECO:0000256" key="1">
    <source>
        <dbReference type="ARBA" id="ARBA00023054"/>
    </source>
</evidence>
<name>A0A7L4HRR2_SCOUM</name>
<dbReference type="Gene3D" id="2.60.40.1260">
    <property type="entry name" value="Lamin Tail domain"/>
    <property type="match status" value="1"/>
</dbReference>
<dbReference type="Proteomes" id="UP000539032">
    <property type="component" value="Unassembled WGS sequence"/>
</dbReference>
<dbReference type="GO" id="GO:0005200">
    <property type="term" value="F:structural constituent of cytoskeleton"/>
    <property type="evidence" value="ECO:0007669"/>
    <property type="project" value="TreeGrafter"/>
</dbReference>
<evidence type="ECO:0000313" key="4">
    <source>
        <dbReference type="Proteomes" id="UP000539032"/>
    </source>
</evidence>
<feature type="non-terminal residue" evidence="3">
    <location>
        <position position="78"/>
    </location>
</feature>
<feature type="non-terminal residue" evidence="3">
    <location>
        <position position="1"/>
    </location>
</feature>
<dbReference type="InterPro" id="IPR036415">
    <property type="entry name" value="Lamin_tail_dom_sf"/>
</dbReference>
<accession>A0A7L4HRR2</accession>
<reference evidence="3 4" key="1">
    <citation type="submission" date="2020-02" db="EMBL/GenBank/DDBJ databases">
        <title>Bird 10,000 Genomes (B10K) Project - Family phase.</title>
        <authorList>
            <person name="Zhang G."/>
        </authorList>
    </citation>
    <scope>NUCLEOTIDE SEQUENCE [LARGE SCALE GENOMIC DNA]</scope>
    <source>
        <strain evidence="3">B10K-DU-002-70</strain>
        <tissue evidence="3">Muscle</tissue>
    </source>
</reference>
<keyword evidence="1" id="KW-0175">Coiled coil</keyword>
<dbReference type="GO" id="GO:0090435">
    <property type="term" value="P:protein localization to nuclear envelope"/>
    <property type="evidence" value="ECO:0007669"/>
    <property type="project" value="TreeGrafter"/>
</dbReference>
<proteinExistence type="predicted"/>
<dbReference type="GO" id="GO:0007097">
    <property type="term" value="P:nuclear migration"/>
    <property type="evidence" value="ECO:0007669"/>
    <property type="project" value="TreeGrafter"/>
</dbReference>
<evidence type="ECO:0000313" key="3">
    <source>
        <dbReference type="EMBL" id="NXX56015.1"/>
    </source>
</evidence>
<dbReference type="GO" id="GO:0031507">
    <property type="term" value="P:heterochromatin formation"/>
    <property type="evidence" value="ECO:0007669"/>
    <property type="project" value="TreeGrafter"/>
</dbReference>
<dbReference type="SUPFAM" id="SSF74853">
    <property type="entry name" value="Lamin A/C globular tail domain"/>
    <property type="match status" value="1"/>
</dbReference>
<dbReference type="AlphaFoldDB" id="A0A7L4HRR2"/>
<gene>
    <name evidence="3" type="primary">Lmnb2</name>
    <name evidence="3" type="ORF">SCOUMB_R13217</name>
</gene>
<organism evidence="3 4">
    <name type="scientific">Scopus umbretta</name>
    <name type="common">Hammerkop</name>
    <dbReference type="NCBI Taxonomy" id="33581"/>
    <lineage>
        <taxon>Eukaryota</taxon>
        <taxon>Metazoa</taxon>
        <taxon>Chordata</taxon>
        <taxon>Craniata</taxon>
        <taxon>Vertebrata</taxon>
        <taxon>Euteleostomi</taxon>
        <taxon>Archelosauria</taxon>
        <taxon>Archosauria</taxon>
        <taxon>Dinosauria</taxon>
        <taxon>Saurischia</taxon>
        <taxon>Theropoda</taxon>
        <taxon>Coelurosauria</taxon>
        <taxon>Aves</taxon>
        <taxon>Neognathae</taxon>
        <taxon>Neoaves</taxon>
        <taxon>Aequornithes</taxon>
        <taxon>Pelecaniformes</taxon>
        <taxon>Scopidae</taxon>
        <taxon>Scopus</taxon>
    </lineage>
</organism>
<dbReference type="PROSITE" id="PS51841">
    <property type="entry name" value="LTD"/>
    <property type="match status" value="1"/>
</dbReference>
<dbReference type="GO" id="GO:0006998">
    <property type="term" value="P:nuclear envelope organization"/>
    <property type="evidence" value="ECO:0007669"/>
    <property type="project" value="TreeGrafter"/>
</dbReference>
<dbReference type="GO" id="GO:0051664">
    <property type="term" value="P:nuclear pore localization"/>
    <property type="evidence" value="ECO:0007669"/>
    <property type="project" value="TreeGrafter"/>
</dbReference>
<dbReference type="GO" id="GO:0005652">
    <property type="term" value="C:nuclear lamina"/>
    <property type="evidence" value="ECO:0007669"/>
    <property type="project" value="TreeGrafter"/>
</dbReference>